<dbReference type="PANTHER" id="PTHR35526">
    <property type="entry name" value="ANTI-SIGMA-F FACTOR RSBW-RELATED"/>
    <property type="match status" value="1"/>
</dbReference>
<dbReference type="Gene3D" id="3.30.565.10">
    <property type="entry name" value="Histidine kinase-like ATPase, C-terminal domain"/>
    <property type="match status" value="1"/>
</dbReference>
<keyword evidence="4" id="KW-0418">Kinase</keyword>
<keyword evidence="5" id="KW-1185">Reference proteome</keyword>
<dbReference type="Proteomes" id="UP000001918">
    <property type="component" value="Chromosome"/>
</dbReference>
<keyword evidence="4" id="KW-0808">Transferase</keyword>
<evidence type="ECO:0000256" key="2">
    <source>
        <dbReference type="SAM" id="MobiDB-lite"/>
    </source>
</evidence>
<evidence type="ECO:0000313" key="5">
    <source>
        <dbReference type="Proteomes" id="UP000001918"/>
    </source>
</evidence>
<dbReference type="PANTHER" id="PTHR35526:SF3">
    <property type="entry name" value="ANTI-SIGMA-F FACTOR RSBW"/>
    <property type="match status" value="1"/>
</dbReference>
<evidence type="ECO:0000313" key="4">
    <source>
        <dbReference type="EMBL" id="ACY99897.1"/>
    </source>
</evidence>
<name>D1A3C7_THECD</name>
<dbReference type="InterPro" id="IPR036890">
    <property type="entry name" value="HATPase_C_sf"/>
</dbReference>
<dbReference type="eggNOG" id="COG3920">
    <property type="taxonomic scope" value="Bacteria"/>
</dbReference>
<accession>D1A3C7</accession>
<sequence>MTPTHTPPEDGQKRQRTFPGRKDQIRQARRYAAACLPDHPDAALIVSELTTNTVEHTRTGQEGGTFTLTICRRPDGTALIEVTDQGGPETFGQPTCGREGGRGLTLVQALTTAWGVKGDSTGRTVWAELPPPAS</sequence>
<dbReference type="STRING" id="471852.Tcur_4370"/>
<dbReference type="OrthoDB" id="4284922at2"/>
<dbReference type="HOGENOM" id="CLU_090336_23_0_11"/>
<dbReference type="GO" id="GO:0004674">
    <property type="term" value="F:protein serine/threonine kinase activity"/>
    <property type="evidence" value="ECO:0007669"/>
    <property type="project" value="UniProtKB-KW"/>
</dbReference>
<evidence type="ECO:0000259" key="3">
    <source>
        <dbReference type="Pfam" id="PF13581"/>
    </source>
</evidence>
<reference evidence="4 5" key="1">
    <citation type="journal article" date="2011" name="Stand. Genomic Sci.">
        <title>Complete genome sequence of Thermomonospora curvata type strain (B9).</title>
        <authorList>
            <person name="Chertkov O."/>
            <person name="Sikorski J."/>
            <person name="Nolan M."/>
            <person name="Lapidus A."/>
            <person name="Lucas S."/>
            <person name="Del Rio T.G."/>
            <person name="Tice H."/>
            <person name="Cheng J.F."/>
            <person name="Goodwin L."/>
            <person name="Pitluck S."/>
            <person name="Liolios K."/>
            <person name="Ivanova N."/>
            <person name="Mavromatis K."/>
            <person name="Mikhailova N."/>
            <person name="Ovchinnikova G."/>
            <person name="Pati A."/>
            <person name="Chen A."/>
            <person name="Palaniappan K."/>
            <person name="Djao O.D."/>
            <person name="Land M."/>
            <person name="Hauser L."/>
            <person name="Chang Y.J."/>
            <person name="Jeffries C.D."/>
            <person name="Brettin T."/>
            <person name="Han C."/>
            <person name="Detter J.C."/>
            <person name="Rohde M."/>
            <person name="Goker M."/>
            <person name="Woyke T."/>
            <person name="Bristow J."/>
            <person name="Eisen J.A."/>
            <person name="Markowitz V."/>
            <person name="Hugenholtz P."/>
            <person name="Klenk H.P."/>
            <person name="Kyrpides N.C."/>
        </authorList>
    </citation>
    <scope>NUCLEOTIDE SEQUENCE [LARGE SCALE GENOMIC DNA]</scope>
    <source>
        <strain evidence="5">ATCC 19995 / DSM 43183 / JCM 3096 / KCTC 9072 / NBRC 15933 / NCIMB 10081 / Henssen B9</strain>
    </source>
</reference>
<dbReference type="RefSeq" id="WP_012854680.1">
    <property type="nucleotide sequence ID" value="NC_013510.1"/>
</dbReference>
<dbReference type="InterPro" id="IPR003594">
    <property type="entry name" value="HATPase_dom"/>
</dbReference>
<feature type="region of interest" description="Disordered" evidence="2">
    <location>
        <begin position="1"/>
        <end position="24"/>
    </location>
</feature>
<dbReference type="AlphaFoldDB" id="D1A3C7"/>
<proteinExistence type="predicted"/>
<dbReference type="InterPro" id="IPR050267">
    <property type="entry name" value="Anti-sigma-factor_SerPK"/>
</dbReference>
<dbReference type="Pfam" id="PF13581">
    <property type="entry name" value="HATPase_c_2"/>
    <property type="match status" value="1"/>
</dbReference>
<organism evidence="4 5">
    <name type="scientific">Thermomonospora curvata (strain ATCC 19995 / DSM 43183 / JCM 3096 / KCTC 9072 / NBRC 15933 / NCIMB 10081 / Henssen B9)</name>
    <dbReference type="NCBI Taxonomy" id="471852"/>
    <lineage>
        <taxon>Bacteria</taxon>
        <taxon>Bacillati</taxon>
        <taxon>Actinomycetota</taxon>
        <taxon>Actinomycetes</taxon>
        <taxon>Streptosporangiales</taxon>
        <taxon>Thermomonosporaceae</taxon>
        <taxon>Thermomonospora</taxon>
    </lineage>
</organism>
<evidence type="ECO:0000256" key="1">
    <source>
        <dbReference type="ARBA" id="ARBA00022527"/>
    </source>
</evidence>
<feature type="domain" description="Histidine kinase/HSP90-like ATPase" evidence="3">
    <location>
        <begin position="18"/>
        <end position="127"/>
    </location>
</feature>
<gene>
    <name evidence="4" type="ordered locus">Tcur_4370</name>
</gene>
<protein>
    <submittedName>
        <fullName evidence="4">Putative signal transduction histidine kinase</fullName>
    </submittedName>
</protein>
<dbReference type="CDD" id="cd16936">
    <property type="entry name" value="HATPase_RsbW-like"/>
    <property type="match status" value="1"/>
</dbReference>
<dbReference type="KEGG" id="tcu:Tcur_4370"/>
<dbReference type="EMBL" id="CP001738">
    <property type="protein sequence ID" value="ACY99897.1"/>
    <property type="molecule type" value="Genomic_DNA"/>
</dbReference>
<keyword evidence="1" id="KW-0723">Serine/threonine-protein kinase</keyword>
<dbReference type="SUPFAM" id="SSF55874">
    <property type="entry name" value="ATPase domain of HSP90 chaperone/DNA topoisomerase II/histidine kinase"/>
    <property type="match status" value="1"/>
</dbReference>